<dbReference type="PANTHER" id="PTHR36573:SF1">
    <property type="entry name" value="INTERMEMBRANE PHOSPHOLIPID TRANSPORT SYSTEM BINDING PROTEIN MLAC"/>
    <property type="match status" value="1"/>
</dbReference>
<sequence>MLNNQTLSFVFFIFTLLSASTYAAEDNAQAQRVIENSSNQIKQTLQQPAYQHDFNKATQFVDGVVTEFVDMPRISLLVLGKNIRKSTVEQRRRFIKEFKTLLVRTYTRAFLEYQDWSITFVPYHDNKSDRKTLVKSLIHQPGKQPIDASYRMVLSKNGEWKVYDIIIGGVSLVTTYRTSFNQKIAQSGSLESVIQDLVEKNSKATPEKEI</sequence>
<dbReference type="AlphaFoldDB" id="A0AAU7NZG6"/>
<dbReference type="RefSeq" id="WP_305908634.1">
    <property type="nucleotide sequence ID" value="NZ_CP157743.1"/>
</dbReference>
<dbReference type="Pfam" id="PF05494">
    <property type="entry name" value="MlaC"/>
    <property type="match status" value="1"/>
</dbReference>
<feature type="chain" id="PRO_5043448086" evidence="1">
    <location>
        <begin position="24"/>
        <end position="210"/>
    </location>
</feature>
<gene>
    <name evidence="2" type="ORF">Q9L42_009725</name>
</gene>
<keyword evidence="1" id="KW-0732">Signal</keyword>
<protein>
    <submittedName>
        <fullName evidence="2">ABC transporter substrate-binding protein</fullName>
    </submittedName>
</protein>
<proteinExistence type="predicted"/>
<evidence type="ECO:0000256" key="1">
    <source>
        <dbReference type="SAM" id="SignalP"/>
    </source>
</evidence>
<keyword evidence="3" id="KW-1185">Reference proteome</keyword>
<dbReference type="Proteomes" id="UP001225378">
    <property type="component" value="Chromosome"/>
</dbReference>
<dbReference type="Gene3D" id="3.10.450.710">
    <property type="entry name" value="Tgt2/MlaC"/>
    <property type="match status" value="1"/>
</dbReference>
<evidence type="ECO:0000313" key="3">
    <source>
        <dbReference type="Proteomes" id="UP001225378"/>
    </source>
</evidence>
<accession>A0AAU7NZG6</accession>
<dbReference type="PANTHER" id="PTHR36573">
    <property type="entry name" value="INTERMEMBRANE PHOSPHOLIPID TRANSPORT SYSTEM BINDING PROTEIN MLAC"/>
    <property type="match status" value="1"/>
</dbReference>
<name>A0AAU7NZG6_9GAMM</name>
<dbReference type="InterPro" id="IPR008869">
    <property type="entry name" value="MlaC/ttg2D"/>
</dbReference>
<dbReference type="InterPro" id="IPR042245">
    <property type="entry name" value="Tgt2/MlaC_sf"/>
</dbReference>
<feature type="signal peptide" evidence="1">
    <location>
        <begin position="1"/>
        <end position="23"/>
    </location>
</feature>
<evidence type="ECO:0000313" key="2">
    <source>
        <dbReference type="EMBL" id="XBS22387.1"/>
    </source>
</evidence>
<dbReference type="EMBL" id="CP157743">
    <property type="protein sequence ID" value="XBS22387.1"/>
    <property type="molecule type" value="Genomic_DNA"/>
</dbReference>
<dbReference type="PIRSF" id="PIRSF004649">
    <property type="entry name" value="MlaC"/>
    <property type="match status" value="1"/>
</dbReference>
<dbReference type="KEGG" id="mech:Q9L42_009725"/>
<organism evidence="2 3">
    <name type="scientific">Methylomarinum roseum</name>
    <dbReference type="NCBI Taxonomy" id="3067653"/>
    <lineage>
        <taxon>Bacteria</taxon>
        <taxon>Pseudomonadati</taxon>
        <taxon>Pseudomonadota</taxon>
        <taxon>Gammaproteobacteria</taxon>
        <taxon>Methylococcales</taxon>
        <taxon>Methylococcaceae</taxon>
        <taxon>Methylomarinum</taxon>
    </lineage>
</organism>
<reference evidence="2 3" key="1">
    <citation type="journal article" date="2024" name="Microbiology">
        <title>Methylomarinum rosea sp. nov., a novel halophilic methanotrophic bacterium from the hypersaline Lake Elton.</title>
        <authorList>
            <person name="Suleimanov R.Z."/>
            <person name="Oshkin I.Y."/>
            <person name="Danilova O.V."/>
            <person name="Suzina N.E."/>
            <person name="Dedysh S.N."/>
        </authorList>
    </citation>
    <scope>NUCLEOTIDE SEQUENCE [LARGE SCALE GENOMIC DNA]</scope>
    <source>
        <strain evidence="2 3">Ch1-1</strain>
    </source>
</reference>